<dbReference type="AlphaFoldDB" id="A0A1L8CKD8"/>
<evidence type="ECO:0000313" key="2">
    <source>
        <dbReference type="EMBL" id="GAV19372.1"/>
    </source>
</evidence>
<evidence type="ECO:0000256" key="1">
    <source>
        <dbReference type="SAM" id="SignalP"/>
    </source>
</evidence>
<name>A0A1L8CKD8_9PROT</name>
<dbReference type="EMBL" id="BDFD01000002">
    <property type="protein sequence ID" value="GAV19372.1"/>
    <property type="molecule type" value="Genomic_DNA"/>
</dbReference>
<keyword evidence="3" id="KW-1185">Reference proteome</keyword>
<reference evidence="2 3" key="1">
    <citation type="journal article" date="2017" name="Arch. Microbiol.">
        <title>Mariprofundus micogutta sp. nov., a novel iron-oxidizing zetaproteobacterium isolated from a deep-sea hydrothermal field at the Bayonnaise knoll of the Izu-Ogasawara arc, and a description of Mariprofundales ord. nov. and Zetaproteobacteria classis nov.</title>
        <authorList>
            <person name="Makita H."/>
            <person name="Tanaka E."/>
            <person name="Mitsunobu S."/>
            <person name="Miyazaki M."/>
            <person name="Nunoura T."/>
            <person name="Uematsu K."/>
            <person name="Takaki Y."/>
            <person name="Nishi S."/>
            <person name="Shimamura S."/>
            <person name="Takai K."/>
        </authorList>
    </citation>
    <scope>NUCLEOTIDE SEQUENCE [LARGE SCALE GENOMIC DNA]</scope>
    <source>
        <strain evidence="2 3">ET2</strain>
    </source>
</reference>
<gene>
    <name evidence="2" type="ORF">MMIC_P0306</name>
</gene>
<dbReference type="Proteomes" id="UP000231632">
    <property type="component" value="Unassembled WGS sequence"/>
</dbReference>
<dbReference type="STRING" id="1921010.MMIC_P0306"/>
<accession>A0A1L8CKD8</accession>
<proteinExistence type="predicted"/>
<protein>
    <recommendedName>
        <fullName evidence="4">EfeO-type cupredoxin-like domain-containing protein</fullName>
    </recommendedName>
</protein>
<sequence length="147" mass="16272">MDRYIISTLVFVVLPFATTAESAELIHMTQTACQIIEAEPEPVQYSAHSADACVQVNERTGTQRLASAKPLRLQSGEYIFRVSNRDVPYELGFWLRGSGLSRLKLPSVSGGGLQTGESKDYIVSLEPGEYRYSCPLNPTPDYVLLVE</sequence>
<comment type="caution">
    <text evidence="2">The sequence shown here is derived from an EMBL/GenBank/DDBJ whole genome shotgun (WGS) entry which is preliminary data.</text>
</comment>
<dbReference type="OrthoDB" id="6264717at2"/>
<dbReference type="RefSeq" id="WP_072658566.1">
    <property type="nucleotide sequence ID" value="NZ_BDFD01000002.1"/>
</dbReference>
<evidence type="ECO:0000313" key="3">
    <source>
        <dbReference type="Proteomes" id="UP000231632"/>
    </source>
</evidence>
<evidence type="ECO:0008006" key="4">
    <source>
        <dbReference type="Google" id="ProtNLM"/>
    </source>
</evidence>
<feature type="chain" id="PRO_5012769766" description="EfeO-type cupredoxin-like domain-containing protein" evidence="1">
    <location>
        <begin position="23"/>
        <end position="147"/>
    </location>
</feature>
<keyword evidence="1" id="KW-0732">Signal</keyword>
<organism evidence="2 3">
    <name type="scientific">Mariprofundus micogutta</name>
    <dbReference type="NCBI Taxonomy" id="1921010"/>
    <lineage>
        <taxon>Bacteria</taxon>
        <taxon>Pseudomonadati</taxon>
        <taxon>Pseudomonadota</taxon>
        <taxon>Candidatius Mariprofundia</taxon>
        <taxon>Mariprofundales</taxon>
        <taxon>Mariprofundaceae</taxon>
        <taxon>Mariprofundus</taxon>
    </lineage>
</organism>
<feature type="signal peptide" evidence="1">
    <location>
        <begin position="1"/>
        <end position="22"/>
    </location>
</feature>